<accession>A0ABS5T530</accession>
<comment type="caution">
    <text evidence="1">The sequence shown here is derived from an EMBL/GenBank/DDBJ whole genome shotgun (WGS) entry which is preliminary data.</text>
</comment>
<dbReference type="Proteomes" id="UP000786875">
    <property type="component" value="Unassembled WGS sequence"/>
</dbReference>
<proteinExistence type="predicted"/>
<reference evidence="1 2" key="1">
    <citation type="submission" date="2020-04" db="EMBL/GenBank/DDBJ databases">
        <title>Genome sequencing of Rosenbergiella species.</title>
        <authorList>
            <person name="Alvarez-Perez S."/>
            <person name="Lievens B."/>
        </authorList>
    </citation>
    <scope>NUCLEOTIDE SEQUENCE [LARGE SCALE GENOMIC DNA]</scope>
    <source>
        <strain evidence="1 2">CdVSA20.1</strain>
    </source>
</reference>
<sequence>MNKSELKPVLLSREQIEILQAIQREERRKSPLNVAPTIHVIARHFMAKALEGLEVKHG</sequence>
<dbReference type="EMBL" id="JABBFO010000006">
    <property type="protein sequence ID" value="MBT0727446.1"/>
    <property type="molecule type" value="Genomic_DNA"/>
</dbReference>
<gene>
    <name evidence="1" type="ORF">HGT73_08605</name>
</gene>
<evidence type="ECO:0000313" key="2">
    <source>
        <dbReference type="Proteomes" id="UP000786875"/>
    </source>
</evidence>
<organism evidence="1 2">
    <name type="scientific">Rosenbergiella australiborealis</name>
    <dbReference type="NCBI Taxonomy" id="1544696"/>
    <lineage>
        <taxon>Bacteria</taxon>
        <taxon>Pseudomonadati</taxon>
        <taxon>Pseudomonadota</taxon>
        <taxon>Gammaproteobacteria</taxon>
        <taxon>Enterobacterales</taxon>
        <taxon>Erwiniaceae</taxon>
        <taxon>Rosenbergiella</taxon>
    </lineage>
</organism>
<keyword evidence="2" id="KW-1185">Reference proteome</keyword>
<evidence type="ECO:0000313" key="1">
    <source>
        <dbReference type="EMBL" id="MBT0727446.1"/>
    </source>
</evidence>
<evidence type="ECO:0008006" key="3">
    <source>
        <dbReference type="Google" id="ProtNLM"/>
    </source>
</evidence>
<protein>
    <recommendedName>
        <fullName evidence="3">Prophage protein</fullName>
    </recommendedName>
</protein>
<dbReference type="RefSeq" id="WP_214213669.1">
    <property type="nucleotide sequence ID" value="NZ_JABBFO010000006.1"/>
</dbReference>
<name>A0ABS5T530_9GAMM</name>